<dbReference type="Pfam" id="PF00375">
    <property type="entry name" value="SDF"/>
    <property type="match status" value="1"/>
</dbReference>
<dbReference type="Proteomes" id="UP001600941">
    <property type="component" value="Unassembled WGS sequence"/>
</dbReference>
<evidence type="ECO:0000256" key="2">
    <source>
        <dbReference type="ARBA" id="ARBA00022448"/>
    </source>
</evidence>
<feature type="transmembrane region" description="Helical" evidence="7">
    <location>
        <begin position="17"/>
        <end position="36"/>
    </location>
</feature>
<accession>A0ABQ0BPV0</accession>
<comment type="caution">
    <text evidence="8">The sequence shown here is derived from an EMBL/GenBank/DDBJ whole genome shotgun (WGS) entry which is preliminary data.</text>
</comment>
<protein>
    <submittedName>
        <fullName evidence="8">Dicarboxylate/amino acid:cation symporter</fullName>
    </submittedName>
</protein>
<dbReference type="SUPFAM" id="SSF118215">
    <property type="entry name" value="Proton glutamate symport protein"/>
    <property type="match status" value="1"/>
</dbReference>
<dbReference type="InterPro" id="IPR001991">
    <property type="entry name" value="Na-dicarboxylate_symporter"/>
</dbReference>
<sequence>MEKSQAKWKTILKNYKFSIILLMGVVVGALLGVFLGEKAGVLQPLADIFLNMVFCLIVPVVFVSIANSIANMGNLKKLGKVLGVFFAVVVGGGIITSALGIIAVQIFDPAKGVSVVFDEAVDAGNTSLNLVNLFTTSDFVDLLSINNMMALIVFAILFGISVACIGEKGKPVVTLFEALSEALGKMVSIVMFYAPVGIACYFATLIGKTGSQIIGSVARMSVIYVGFCILFFVAFGIIMPFLGGGKEGLCRYWKEIWLPAATAAGSCSSTACIPLNLLASKKMGIPDEVSSLVIPLGASMHKNGVIAVQIVKIAFLLGVFHMEMGPQEMVKAVLVAVISGIIVGTIPSGGFIGEMFICTAFGFPTTVIPVIVIMGTLTDPFCTMVSVSGDPALAMLVAKIVEGRDWVKAKVFTPAEV</sequence>
<evidence type="ECO:0000313" key="8">
    <source>
        <dbReference type="EMBL" id="GAA6498560.1"/>
    </source>
</evidence>
<evidence type="ECO:0000313" key="9">
    <source>
        <dbReference type="Proteomes" id="UP001600941"/>
    </source>
</evidence>
<evidence type="ECO:0000256" key="6">
    <source>
        <dbReference type="ARBA" id="ARBA00023136"/>
    </source>
</evidence>
<proteinExistence type="predicted"/>
<comment type="subcellular location">
    <subcellularLocation>
        <location evidence="1">Cell membrane</location>
        <topology evidence="1">Multi-pass membrane protein</topology>
    </subcellularLocation>
</comment>
<feature type="transmembrane region" description="Helical" evidence="7">
    <location>
        <begin position="256"/>
        <end position="279"/>
    </location>
</feature>
<organism evidence="8 9">
    <name type="scientific">Blautia parvula</name>
    <dbReference type="NCBI Taxonomy" id="2877527"/>
    <lineage>
        <taxon>Bacteria</taxon>
        <taxon>Bacillati</taxon>
        <taxon>Bacillota</taxon>
        <taxon>Clostridia</taxon>
        <taxon>Lachnospirales</taxon>
        <taxon>Lachnospiraceae</taxon>
        <taxon>Blautia</taxon>
    </lineage>
</organism>
<dbReference type="InterPro" id="IPR036458">
    <property type="entry name" value="Na:dicarbo_symporter_sf"/>
</dbReference>
<dbReference type="EMBL" id="BAABZQ010000001">
    <property type="protein sequence ID" value="GAA6498560.1"/>
    <property type="molecule type" value="Genomic_DNA"/>
</dbReference>
<feature type="transmembrane region" description="Helical" evidence="7">
    <location>
        <begin position="332"/>
        <end position="353"/>
    </location>
</feature>
<feature type="transmembrane region" description="Helical" evidence="7">
    <location>
        <begin position="48"/>
        <end position="69"/>
    </location>
</feature>
<feature type="transmembrane region" description="Helical" evidence="7">
    <location>
        <begin position="187"/>
        <end position="207"/>
    </location>
</feature>
<keyword evidence="5 7" id="KW-1133">Transmembrane helix</keyword>
<keyword evidence="4 7" id="KW-0812">Transmembrane</keyword>
<feature type="transmembrane region" description="Helical" evidence="7">
    <location>
        <begin position="359"/>
        <end position="377"/>
    </location>
</feature>
<feature type="transmembrane region" description="Helical" evidence="7">
    <location>
        <begin position="222"/>
        <end position="244"/>
    </location>
</feature>
<evidence type="ECO:0000256" key="7">
    <source>
        <dbReference type="SAM" id="Phobius"/>
    </source>
</evidence>
<keyword evidence="9" id="KW-1185">Reference proteome</keyword>
<dbReference type="PANTHER" id="PTHR42865:SF7">
    <property type="entry name" value="PROTON_GLUTAMATE-ASPARTATE SYMPORTER"/>
    <property type="match status" value="1"/>
</dbReference>
<dbReference type="Gene3D" id="1.10.3860.10">
    <property type="entry name" value="Sodium:dicarboxylate symporter"/>
    <property type="match status" value="1"/>
</dbReference>
<keyword evidence="2" id="KW-0813">Transport</keyword>
<dbReference type="PANTHER" id="PTHR42865">
    <property type="entry name" value="PROTON/GLUTAMATE-ASPARTATE SYMPORTER"/>
    <property type="match status" value="1"/>
</dbReference>
<name>A0ABQ0BPV0_9FIRM</name>
<evidence type="ECO:0000256" key="1">
    <source>
        <dbReference type="ARBA" id="ARBA00004651"/>
    </source>
</evidence>
<gene>
    <name evidence="8" type="ORF">K340107D12_13760</name>
</gene>
<feature type="transmembrane region" description="Helical" evidence="7">
    <location>
        <begin position="148"/>
        <end position="166"/>
    </location>
</feature>
<reference evidence="8 9" key="1">
    <citation type="submission" date="2024-04" db="EMBL/GenBank/DDBJ databases">
        <title>Defined microbial consortia suppress multidrug-resistant proinflammatory Enterobacteriaceae via ecological control.</title>
        <authorList>
            <person name="Furuichi M."/>
            <person name="Kawaguchi T."/>
            <person name="Pust M."/>
            <person name="Yasuma K."/>
            <person name="Plichta D."/>
            <person name="Hasegawa N."/>
            <person name="Ohya T."/>
            <person name="Bhattarai S."/>
            <person name="Sasajima S."/>
            <person name="Aoto Y."/>
            <person name="Tuganbaev T."/>
            <person name="Yaginuma M."/>
            <person name="Ueda M."/>
            <person name="Okahashi N."/>
            <person name="Amafuji K."/>
            <person name="Kiridooshi Y."/>
            <person name="Sugita K."/>
            <person name="Strazar M."/>
            <person name="Skelly A."/>
            <person name="Suda W."/>
            <person name="Hattori M."/>
            <person name="Nakamoto N."/>
            <person name="Caballero S."/>
            <person name="Norman J."/>
            <person name="Olle B."/>
            <person name="Tanoue T."/>
            <person name="Arita M."/>
            <person name="Bucci V."/>
            <person name="Atarashi K."/>
            <person name="Xavier R."/>
            <person name="Honda K."/>
        </authorList>
    </citation>
    <scope>NUCLEOTIDE SEQUENCE [LARGE SCALE GENOMIC DNA]</scope>
    <source>
        <strain evidence="9">k34-0107-D12</strain>
    </source>
</reference>
<evidence type="ECO:0000256" key="4">
    <source>
        <dbReference type="ARBA" id="ARBA00022692"/>
    </source>
</evidence>
<feature type="transmembrane region" description="Helical" evidence="7">
    <location>
        <begin position="299"/>
        <end position="320"/>
    </location>
</feature>
<keyword evidence="6 7" id="KW-0472">Membrane</keyword>
<keyword evidence="3" id="KW-1003">Cell membrane</keyword>
<feature type="transmembrane region" description="Helical" evidence="7">
    <location>
        <begin position="81"/>
        <end position="107"/>
    </location>
</feature>
<evidence type="ECO:0000256" key="3">
    <source>
        <dbReference type="ARBA" id="ARBA00022475"/>
    </source>
</evidence>
<dbReference type="RefSeq" id="WP_033139359.1">
    <property type="nucleotide sequence ID" value="NZ_AP031413.1"/>
</dbReference>
<evidence type="ECO:0000256" key="5">
    <source>
        <dbReference type="ARBA" id="ARBA00022989"/>
    </source>
</evidence>
<dbReference type="PRINTS" id="PR00173">
    <property type="entry name" value="EDTRNSPORT"/>
</dbReference>